<evidence type="ECO:0000256" key="6">
    <source>
        <dbReference type="ARBA" id="ARBA00022723"/>
    </source>
</evidence>
<dbReference type="Pfam" id="PF03188">
    <property type="entry name" value="Cytochrom_B561"/>
    <property type="match status" value="1"/>
</dbReference>
<keyword evidence="4" id="KW-0349">Heme</keyword>
<dbReference type="PANTHER" id="PTHR15422:SF43">
    <property type="entry name" value="ASCORBATE FERRIREDUCTASE (TRANSMEMBRANE)"/>
    <property type="match status" value="1"/>
</dbReference>
<dbReference type="Gene3D" id="1.20.120.1770">
    <property type="match status" value="1"/>
</dbReference>
<dbReference type="OrthoDB" id="432881at2759"/>
<evidence type="ECO:0000256" key="3">
    <source>
        <dbReference type="ARBA" id="ARBA00022448"/>
    </source>
</evidence>
<dbReference type="HOGENOM" id="CLU_072399_0_0_1"/>
<dbReference type="EMBL" id="KQ971352">
    <property type="protein sequence ID" value="EFA06734.1"/>
    <property type="molecule type" value="Genomic_DNA"/>
</dbReference>
<feature type="transmembrane region" description="Helical" evidence="12">
    <location>
        <begin position="20"/>
        <end position="40"/>
    </location>
</feature>
<dbReference type="InterPro" id="IPR006593">
    <property type="entry name" value="Cyt_b561/ferric_Rdtase_TM"/>
</dbReference>
<keyword evidence="8 12" id="KW-1133">Transmembrane helix</keyword>
<sequence>MVVAQKITLFERSMWIFNTIFHQIFAVVTIFILWTIFYNYMTDSYFTWHMVLATIAYVPLMGEAIILFSSDNVWTRSLDRPTKYWLHGLLLFISAVLVTAGISLMVDHNHGKHFHSTHGWTGLVSWIFVLLSQILGLAAAKSTIFAKIVPPVWIKFLHNFLGILGYVFGIVSLAYGLETRAFTSFTSKDSRTATYCVLGLATFWSLLAAFKSGFGQLKAILKRD</sequence>
<keyword evidence="5 12" id="KW-0812">Transmembrane</keyword>
<dbReference type="OMA" id="TRTHWIL"/>
<dbReference type="FunCoup" id="D6WTR6">
    <property type="interactions" value="1"/>
</dbReference>
<evidence type="ECO:0000256" key="5">
    <source>
        <dbReference type="ARBA" id="ARBA00022692"/>
    </source>
</evidence>
<evidence type="ECO:0000256" key="2">
    <source>
        <dbReference type="ARBA" id="ARBA00004141"/>
    </source>
</evidence>
<keyword evidence="10 12" id="KW-0472">Membrane</keyword>
<keyword evidence="6" id="KW-0479">Metal-binding</keyword>
<name>D6WTR6_TRICA</name>
<proteinExistence type="predicted"/>
<dbReference type="AlphaFoldDB" id="D6WTR6"/>
<keyword evidence="9" id="KW-0408">Iron</keyword>
<evidence type="ECO:0000256" key="10">
    <source>
        <dbReference type="ARBA" id="ARBA00023136"/>
    </source>
</evidence>
<dbReference type="InterPro" id="IPR045150">
    <property type="entry name" value="CYB561D1/2"/>
</dbReference>
<evidence type="ECO:0000256" key="1">
    <source>
        <dbReference type="ARBA" id="ARBA00001970"/>
    </source>
</evidence>
<evidence type="ECO:0000256" key="11">
    <source>
        <dbReference type="ARBA" id="ARBA00024225"/>
    </source>
</evidence>
<dbReference type="PANTHER" id="PTHR15422">
    <property type="entry name" value="OS05G0565100 PROTEIN"/>
    <property type="match status" value="1"/>
</dbReference>
<dbReference type="GO" id="GO:0046872">
    <property type="term" value="F:metal ion binding"/>
    <property type="evidence" value="ECO:0007669"/>
    <property type="project" value="UniProtKB-KW"/>
</dbReference>
<dbReference type="InParanoid" id="D6WTR6"/>
<evidence type="ECO:0000256" key="12">
    <source>
        <dbReference type="SAM" id="Phobius"/>
    </source>
</evidence>
<dbReference type="PhylomeDB" id="D6WTR6"/>
<feature type="transmembrane region" description="Helical" evidence="12">
    <location>
        <begin position="89"/>
        <end position="106"/>
    </location>
</feature>
<dbReference type="GO" id="GO:0140571">
    <property type="term" value="F:transmembrane ascorbate ferrireductase activity"/>
    <property type="evidence" value="ECO:0007669"/>
    <property type="project" value="UniProtKB-EC"/>
</dbReference>
<comment type="cofactor">
    <cofactor evidence="1">
        <name>heme b</name>
        <dbReference type="ChEBI" id="CHEBI:60344"/>
    </cofactor>
</comment>
<dbReference type="GO" id="GO:0016020">
    <property type="term" value="C:membrane"/>
    <property type="evidence" value="ECO:0007669"/>
    <property type="project" value="UniProtKB-SubCell"/>
</dbReference>
<protein>
    <recommendedName>
        <fullName evidence="11">ascorbate ferrireductase (transmembrane)</fullName>
        <ecNumber evidence="11">7.2.1.3</ecNumber>
    </recommendedName>
</protein>
<evidence type="ECO:0000256" key="7">
    <source>
        <dbReference type="ARBA" id="ARBA00022982"/>
    </source>
</evidence>
<reference evidence="14 15" key="1">
    <citation type="journal article" date="2008" name="Nature">
        <title>The genome of the model beetle and pest Tribolium castaneum.</title>
        <authorList>
            <consortium name="Tribolium Genome Sequencing Consortium"/>
            <person name="Richards S."/>
            <person name="Gibbs R.A."/>
            <person name="Weinstock G.M."/>
            <person name="Brown S.J."/>
            <person name="Denell R."/>
            <person name="Beeman R.W."/>
            <person name="Gibbs R."/>
            <person name="Beeman R.W."/>
            <person name="Brown S.J."/>
            <person name="Bucher G."/>
            <person name="Friedrich M."/>
            <person name="Grimmelikhuijzen C.J."/>
            <person name="Klingler M."/>
            <person name="Lorenzen M."/>
            <person name="Richards S."/>
            <person name="Roth S."/>
            <person name="Schroder R."/>
            <person name="Tautz D."/>
            <person name="Zdobnov E.M."/>
            <person name="Muzny D."/>
            <person name="Gibbs R.A."/>
            <person name="Weinstock G.M."/>
            <person name="Attaway T."/>
            <person name="Bell S."/>
            <person name="Buhay C.J."/>
            <person name="Chandrabose M.N."/>
            <person name="Chavez D."/>
            <person name="Clerk-Blankenburg K.P."/>
            <person name="Cree A."/>
            <person name="Dao M."/>
            <person name="Davis C."/>
            <person name="Chacko J."/>
            <person name="Dinh H."/>
            <person name="Dugan-Rocha S."/>
            <person name="Fowler G."/>
            <person name="Garner T.T."/>
            <person name="Garnes J."/>
            <person name="Gnirke A."/>
            <person name="Hawes A."/>
            <person name="Hernandez J."/>
            <person name="Hines S."/>
            <person name="Holder M."/>
            <person name="Hume J."/>
            <person name="Jhangiani S.N."/>
            <person name="Joshi V."/>
            <person name="Khan Z.M."/>
            <person name="Jackson L."/>
            <person name="Kovar C."/>
            <person name="Kowis A."/>
            <person name="Lee S."/>
            <person name="Lewis L.R."/>
            <person name="Margolis J."/>
            <person name="Morgan M."/>
            <person name="Nazareth L.V."/>
            <person name="Nguyen N."/>
            <person name="Okwuonu G."/>
            <person name="Parker D."/>
            <person name="Richards S."/>
            <person name="Ruiz S.J."/>
            <person name="Santibanez J."/>
            <person name="Savard J."/>
            <person name="Scherer S.E."/>
            <person name="Schneider B."/>
            <person name="Sodergren E."/>
            <person name="Tautz D."/>
            <person name="Vattahil S."/>
            <person name="Villasana D."/>
            <person name="White C.S."/>
            <person name="Wright R."/>
            <person name="Park Y."/>
            <person name="Beeman R.W."/>
            <person name="Lord J."/>
            <person name="Oppert B."/>
            <person name="Lorenzen M."/>
            <person name="Brown S."/>
            <person name="Wang L."/>
            <person name="Savard J."/>
            <person name="Tautz D."/>
            <person name="Richards S."/>
            <person name="Weinstock G."/>
            <person name="Gibbs R.A."/>
            <person name="Liu Y."/>
            <person name="Worley K."/>
            <person name="Weinstock G."/>
            <person name="Elsik C.G."/>
            <person name="Reese J.T."/>
            <person name="Elhaik E."/>
            <person name="Landan G."/>
            <person name="Graur D."/>
            <person name="Arensburger P."/>
            <person name="Atkinson P."/>
            <person name="Beeman R.W."/>
            <person name="Beidler J."/>
            <person name="Brown S.J."/>
            <person name="Demuth J.P."/>
            <person name="Drury D.W."/>
            <person name="Du Y.Z."/>
            <person name="Fujiwara H."/>
            <person name="Lorenzen M."/>
            <person name="Maselli V."/>
            <person name="Osanai M."/>
            <person name="Park Y."/>
            <person name="Robertson H.M."/>
            <person name="Tu Z."/>
            <person name="Wang J.J."/>
            <person name="Wang S."/>
            <person name="Richards S."/>
            <person name="Song H."/>
            <person name="Zhang L."/>
            <person name="Sodergren E."/>
            <person name="Werner D."/>
            <person name="Stanke M."/>
            <person name="Morgenstern B."/>
            <person name="Solovyev V."/>
            <person name="Kosarev P."/>
            <person name="Brown G."/>
            <person name="Chen H.C."/>
            <person name="Ermolaeva O."/>
            <person name="Hlavina W."/>
            <person name="Kapustin Y."/>
            <person name="Kiryutin B."/>
            <person name="Kitts P."/>
            <person name="Maglott D."/>
            <person name="Pruitt K."/>
            <person name="Sapojnikov V."/>
            <person name="Souvorov A."/>
            <person name="Mackey A.J."/>
            <person name="Waterhouse R.M."/>
            <person name="Wyder S."/>
            <person name="Zdobnov E.M."/>
            <person name="Zdobnov E.M."/>
            <person name="Wyder S."/>
            <person name="Kriventseva E.V."/>
            <person name="Kadowaki T."/>
            <person name="Bork P."/>
            <person name="Aranda M."/>
            <person name="Bao R."/>
            <person name="Beermann A."/>
            <person name="Berns N."/>
            <person name="Bolognesi R."/>
            <person name="Bonneton F."/>
            <person name="Bopp D."/>
            <person name="Brown S.J."/>
            <person name="Bucher G."/>
            <person name="Butts T."/>
            <person name="Chaumot A."/>
            <person name="Denell R.E."/>
            <person name="Ferrier D.E."/>
            <person name="Friedrich M."/>
            <person name="Gordon C.M."/>
            <person name="Jindra M."/>
            <person name="Klingler M."/>
            <person name="Lan Q."/>
            <person name="Lattorff H.M."/>
            <person name="Laudet V."/>
            <person name="von Levetsow C."/>
            <person name="Liu Z."/>
            <person name="Lutz R."/>
            <person name="Lynch J.A."/>
            <person name="da Fonseca R.N."/>
            <person name="Posnien N."/>
            <person name="Reuter R."/>
            <person name="Roth S."/>
            <person name="Savard J."/>
            <person name="Schinko J.B."/>
            <person name="Schmitt C."/>
            <person name="Schoppmeier M."/>
            <person name="Schroder R."/>
            <person name="Shippy T.D."/>
            <person name="Simonnet F."/>
            <person name="Marques-Souza H."/>
            <person name="Tautz D."/>
            <person name="Tomoyasu Y."/>
            <person name="Trauner J."/>
            <person name="Van der Zee M."/>
            <person name="Vervoort M."/>
            <person name="Wittkopp N."/>
            <person name="Wimmer E.A."/>
            <person name="Yang X."/>
            <person name="Jones A.K."/>
            <person name="Sattelle D.B."/>
            <person name="Ebert P.R."/>
            <person name="Nelson D."/>
            <person name="Scott J.G."/>
            <person name="Beeman R.W."/>
            <person name="Muthukrishnan S."/>
            <person name="Kramer K.J."/>
            <person name="Arakane Y."/>
            <person name="Beeman R.W."/>
            <person name="Zhu Q."/>
            <person name="Hogenkamp D."/>
            <person name="Dixit R."/>
            <person name="Oppert B."/>
            <person name="Jiang H."/>
            <person name="Zou Z."/>
            <person name="Marshall J."/>
            <person name="Elpidina E."/>
            <person name="Vinokurov K."/>
            <person name="Oppert C."/>
            <person name="Zou Z."/>
            <person name="Evans J."/>
            <person name="Lu Z."/>
            <person name="Zhao P."/>
            <person name="Sumathipala N."/>
            <person name="Altincicek B."/>
            <person name="Vilcinskas A."/>
            <person name="Williams M."/>
            <person name="Hultmark D."/>
            <person name="Hetru C."/>
            <person name="Jiang H."/>
            <person name="Grimmelikhuijzen C.J."/>
            <person name="Hauser F."/>
            <person name="Cazzamali G."/>
            <person name="Williamson M."/>
            <person name="Park Y."/>
            <person name="Li B."/>
            <person name="Tanaka Y."/>
            <person name="Predel R."/>
            <person name="Neupert S."/>
            <person name="Schachtner J."/>
            <person name="Verleyen P."/>
            <person name="Raible F."/>
            <person name="Bork P."/>
            <person name="Friedrich M."/>
            <person name="Walden K.K."/>
            <person name="Robertson H.M."/>
            <person name="Angeli S."/>
            <person name="Foret S."/>
            <person name="Bucher G."/>
            <person name="Schuetz S."/>
            <person name="Maleszka R."/>
            <person name="Wimmer E.A."/>
            <person name="Beeman R.W."/>
            <person name="Lorenzen M."/>
            <person name="Tomoyasu Y."/>
            <person name="Miller S.C."/>
            <person name="Grossmann D."/>
            <person name="Bucher G."/>
        </authorList>
    </citation>
    <scope>NUCLEOTIDE SEQUENCE [LARGE SCALE GENOMIC DNA]</scope>
    <source>
        <strain evidence="14 15">Georgia GA2</strain>
    </source>
</reference>
<comment type="subcellular location">
    <subcellularLocation>
        <location evidence="2">Membrane</location>
        <topology evidence="2">Multi-pass membrane protein</topology>
    </subcellularLocation>
</comment>
<feature type="transmembrane region" description="Helical" evidence="12">
    <location>
        <begin position="192"/>
        <end position="214"/>
    </location>
</feature>
<dbReference type="GO" id="GO:0140575">
    <property type="term" value="F:transmembrane monodehydroascorbate reductase activity"/>
    <property type="evidence" value="ECO:0007669"/>
    <property type="project" value="InterPro"/>
</dbReference>
<feature type="transmembrane region" description="Helical" evidence="12">
    <location>
        <begin position="118"/>
        <end position="140"/>
    </location>
</feature>
<keyword evidence="7" id="KW-0249">Electron transport</keyword>
<dbReference type="SMART" id="SM00665">
    <property type="entry name" value="B561"/>
    <property type="match status" value="1"/>
</dbReference>
<evidence type="ECO:0000259" key="13">
    <source>
        <dbReference type="PROSITE" id="PS50939"/>
    </source>
</evidence>
<evidence type="ECO:0000256" key="4">
    <source>
        <dbReference type="ARBA" id="ARBA00022617"/>
    </source>
</evidence>
<dbReference type="CDD" id="cd08761">
    <property type="entry name" value="Cyt_b561_CYB561D2_like"/>
    <property type="match status" value="1"/>
</dbReference>
<evidence type="ECO:0000256" key="8">
    <source>
        <dbReference type="ARBA" id="ARBA00022989"/>
    </source>
</evidence>
<dbReference type="PROSITE" id="PS50939">
    <property type="entry name" value="CYTOCHROME_B561"/>
    <property type="match status" value="1"/>
</dbReference>
<evidence type="ECO:0000313" key="15">
    <source>
        <dbReference type="Proteomes" id="UP000007266"/>
    </source>
</evidence>
<evidence type="ECO:0000256" key="9">
    <source>
        <dbReference type="ARBA" id="ARBA00023004"/>
    </source>
</evidence>
<gene>
    <name evidence="14" type="primary">AUGUSTUS-3.0.2_09665</name>
    <name evidence="14" type="ORF">TcasGA2_TC009665</name>
</gene>
<feature type="domain" description="Cytochrome b561" evidence="13">
    <location>
        <begin position="16"/>
        <end position="214"/>
    </location>
</feature>
<reference evidence="14 15" key="2">
    <citation type="journal article" date="2010" name="Nucleic Acids Res.">
        <title>BeetleBase in 2010: revisions to provide comprehensive genomic information for Tribolium castaneum.</title>
        <authorList>
            <person name="Kim H.S."/>
            <person name="Murphy T."/>
            <person name="Xia J."/>
            <person name="Caragea D."/>
            <person name="Park Y."/>
            <person name="Beeman R.W."/>
            <person name="Lorenzen M.D."/>
            <person name="Butcher S."/>
            <person name="Manak J.R."/>
            <person name="Brown S.J."/>
        </authorList>
    </citation>
    <scope>GENOME REANNOTATION</scope>
    <source>
        <strain evidence="14 15">Georgia GA2</strain>
    </source>
</reference>
<keyword evidence="3" id="KW-0813">Transport</keyword>
<dbReference type="KEGG" id="tca:663477"/>
<feature type="transmembrane region" description="Helical" evidence="12">
    <location>
        <begin position="46"/>
        <end position="68"/>
    </location>
</feature>
<dbReference type="EC" id="7.2.1.3" evidence="11"/>
<feature type="transmembrane region" description="Helical" evidence="12">
    <location>
        <begin position="152"/>
        <end position="177"/>
    </location>
</feature>
<keyword evidence="15" id="KW-1185">Reference proteome</keyword>
<dbReference type="STRING" id="7070.D6WTR6"/>
<accession>D6WTR6</accession>
<evidence type="ECO:0000313" key="14">
    <source>
        <dbReference type="EMBL" id="EFA06734.1"/>
    </source>
</evidence>
<dbReference type="Proteomes" id="UP000007266">
    <property type="component" value="Linkage group 7"/>
</dbReference>
<dbReference type="eggNOG" id="ENOG502S9SJ">
    <property type="taxonomic scope" value="Eukaryota"/>
</dbReference>
<organism evidence="14 15">
    <name type="scientific">Tribolium castaneum</name>
    <name type="common">Red flour beetle</name>
    <dbReference type="NCBI Taxonomy" id="7070"/>
    <lineage>
        <taxon>Eukaryota</taxon>
        <taxon>Metazoa</taxon>
        <taxon>Ecdysozoa</taxon>
        <taxon>Arthropoda</taxon>
        <taxon>Hexapoda</taxon>
        <taxon>Insecta</taxon>
        <taxon>Pterygota</taxon>
        <taxon>Neoptera</taxon>
        <taxon>Endopterygota</taxon>
        <taxon>Coleoptera</taxon>
        <taxon>Polyphaga</taxon>
        <taxon>Cucujiformia</taxon>
        <taxon>Tenebrionidae</taxon>
        <taxon>Tenebrionidae incertae sedis</taxon>
        <taxon>Tribolium</taxon>
    </lineage>
</organism>